<accession>A0ABV5X0P3</accession>
<dbReference type="GO" id="GO:0016787">
    <property type="term" value="F:hydrolase activity"/>
    <property type="evidence" value="ECO:0007669"/>
    <property type="project" value="UniProtKB-KW"/>
</dbReference>
<organism evidence="2 3">
    <name type="scientific">Brevibacterium otitidis</name>
    <dbReference type="NCBI Taxonomy" id="53364"/>
    <lineage>
        <taxon>Bacteria</taxon>
        <taxon>Bacillati</taxon>
        <taxon>Actinomycetota</taxon>
        <taxon>Actinomycetes</taxon>
        <taxon>Micrococcales</taxon>
        <taxon>Brevibacteriaceae</taxon>
        <taxon>Brevibacterium</taxon>
    </lineage>
</organism>
<dbReference type="Gene3D" id="3.20.20.140">
    <property type="entry name" value="Metal-dependent hydrolases"/>
    <property type="match status" value="1"/>
</dbReference>
<dbReference type="InterPro" id="IPR013108">
    <property type="entry name" value="Amidohydro_3"/>
</dbReference>
<dbReference type="SUPFAM" id="SSF51338">
    <property type="entry name" value="Composite domain of metallo-dependent hydrolases"/>
    <property type="match status" value="1"/>
</dbReference>
<dbReference type="InterPro" id="IPR033932">
    <property type="entry name" value="YtcJ-like"/>
</dbReference>
<sequence>MSQITLRNARLFAEDHFTEPTSLNISKGRIAATGEDAAHAAGEASAESIDIDGGFVMPGFIESHGHPSMYGRTLLQVDVRPAVVTSIAEIQEAIAAAARETEAGGWIRGAGWDETYLAEDRVPTRADLDAVAPDHPVVLTRTCRHMLLVNSKALELSGVDENTPDPTGGRLVKDSSGQLTGLCQEKAMDLIAVPDYEPAELAGGFARAEQQFLDWGITTVHDMSTSRADLRLYTELAAEGRLGVRLRPWLWALTQMGYDGILDGALEAGVTSGLGDDWMRIQGAKFVLDGGVGGKTAALCCPYENSDETGILYIDDETLTEHLRAATAGGLRLAIHSIGDAAIAQARRALQNIGDDEAIRSRRTRIEHCTLPTDEDLDFLADWNIIAASSVGFIYHLGDSYLKVLGRERMPRVYPHRSFIDRGIIAPGNSDVPVTNGNPWEGIFGAVTRTTKTGQVLDSEQNITLPEAIRAYTSDAAYTSFEEAALGTLAPGAHADLQVYDRDPFACSPEEWLELRPQAVYVAGTARQLSAQR</sequence>
<gene>
    <name evidence="2" type="ORF">ACFFN1_04230</name>
</gene>
<dbReference type="EMBL" id="JBHMAU010000032">
    <property type="protein sequence ID" value="MFB9775621.1"/>
    <property type="molecule type" value="Genomic_DNA"/>
</dbReference>
<dbReference type="CDD" id="cd01300">
    <property type="entry name" value="YtcJ_like"/>
    <property type="match status" value="1"/>
</dbReference>
<reference evidence="2 3" key="1">
    <citation type="submission" date="2024-09" db="EMBL/GenBank/DDBJ databases">
        <authorList>
            <person name="Sun Q."/>
            <person name="Mori K."/>
        </authorList>
    </citation>
    <scope>NUCLEOTIDE SEQUENCE [LARGE SCALE GENOMIC DNA]</scope>
    <source>
        <strain evidence="2 3">JCM 11683</strain>
    </source>
</reference>
<dbReference type="PANTHER" id="PTHR22642">
    <property type="entry name" value="IMIDAZOLONEPROPIONASE"/>
    <property type="match status" value="1"/>
</dbReference>
<dbReference type="EC" id="3.5.-.-" evidence="2"/>
<dbReference type="InterPro" id="IPR011059">
    <property type="entry name" value="Metal-dep_hydrolase_composite"/>
</dbReference>
<dbReference type="SUPFAM" id="SSF51556">
    <property type="entry name" value="Metallo-dependent hydrolases"/>
    <property type="match status" value="1"/>
</dbReference>
<keyword evidence="3" id="KW-1185">Reference proteome</keyword>
<evidence type="ECO:0000313" key="2">
    <source>
        <dbReference type="EMBL" id="MFB9775621.1"/>
    </source>
</evidence>
<comment type="caution">
    <text evidence="2">The sequence shown here is derived from an EMBL/GenBank/DDBJ whole genome shotgun (WGS) entry which is preliminary data.</text>
</comment>
<feature type="domain" description="Amidohydrolase 3" evidence="1">
    <location>
        <begin position="49"/>
        <end position="524"/>
    </location>
</feature>
<keyword evidence="2" id="KW-0378">Hydrolase</keyword>
<dbReference type="Pfam" id="PF07969">
    <property type="entry name" value="Amidohydro_3"/>
    <property type="match status" value="1"/>
</dbReference>
<dbReference type="Gene3D" id="2.30.40.10">
    <property type="entry name" value="Urease, subunit C, domain 1"/>
    <property type="match status" value="1"/>
</dbReference>
<dbReference type="PANTHER" id="PTHR22642:SF2">
    <property type="entry name" value="PROTEIN LONG AFTER FAR-RED 3"/>
    <property type="match status" value="1"/>
</dbReference>
<evidence type="ECO:0000313" key="3">
    <source>
        <dbReference type="Proteomes" id="UP001589707"/>
    </source>
</evidence>
<dbReference type="RefSeq" id="WP_376838907.1">
    <property type="nucleotide sequence ID" value="NZ_JBHMAU010000032.1"/>
</dbReference>
<dbReference type="InterPro" id="IPR032466">
    <property type="entry name" value="Metal_Hydrolase"/>
</dbReference>
<name>A0ABV5X0P3_9MICO</name>
<protein>
    <submittedName>
        <fullName evidence="2">Amidohydrolase</fullName>
        <ecNumber evidence="2">3.5.-.-</ecNumber>
    </submittedName>
</protein>
<evidence type="ECO:0000259" key="1">
    <source>
        <dbReference type="Pfam" id="PF07969"/>
    </source>
</evidence>
<dbReference type="Gene3D" id="3.10.310.70">
    <property type="match status" value="1"/>
</dbReference>
<proteinExistence type="predicted"/>
<dbReference type="Proteomes" id="UP001589707">
    <property type="component" value="Unassembled WGS sequence"/>
</dbReference>